<evidence type="ECO:0000313" key="6">
    <source>
        <dbReference type="EMBL" id="MEC4718095.1"/>
    </source>
</evidence>
<keyword evidence="7" id="KW-1185">Reference proteome</keyword>
<feature type="transmembrane region" description="Helical" evidence="4">
    <location>
        <begin position="127"/>
        <end position="144"/>
    </location>
</feature>
<comment type="pathway">
    <text evidence="1">Lipid metabolism.</text>
</comment>
<keyword evidence="4" id="KW-0472">Membrane</keyword>
<dbReference type="PANTHER" id="PTHR10434:SF11">
    <property type="entry name" value="1-ACYL-SN-GLYCEROL-3-PHOSPHATE ACYLTRANSFERASE"/>
    <property type="match status" value="1"/>
</dbReference>
<dbReference type="GO" id="GO:0016746">
    <property type="term" value="F:acyltransferase activity"/>
    <property type="evidence" value="ECO:0007669"/>
    <property type="project" value="UniProtKB-KW"/>
</dbReference>
<accession>A0ABU6J3I7</accession>
<dbReference type="InterPro" id="IPR002123">
    <property type="entry name" value="Plipid/glycerol_acylTrfase"/>
</dbReference>
<feature type="domain" description="Phospholipid/glycerol acyltransferase" evidence="5">
    <location>
        <begin position="90"/>
        <end position="203"/>
    </location>
</feature>
<gene>
    <name evidence="6" type="ORF">RY831_02955</name>
</gene>
<keyword evidence="4" id="KW-1133">Transmembrane helix</keyword>
<dbReference type="CDD" id="cd07989">
    <property type="entry name" value="LPLAT_AGPAT-like"/>
    <property type="match status" value="1"/>
</dbReference>
<evidence type="ECO:0000256" key="2">
    <source>
        <dbReference type="ARBA" id="ARBA00022679"/>
    </source>
</evidence>
<keyword evidence="4" id="KW-0812">Transmembrane</keyword>
<keyword evidence="2" id="KW-0808">Transferase</keyword>
<dbReference type="Proteomes" id="UP001352263">
    <property type="component" value="Unassembled WGS sequence"/>
</dbReference>
<protein>
    <submittedName>
        <fullName evidence="6">Lysophospholipid acyltransferase family protein</fullName>
    </submittedName>
</protein>
<dbReference type="SMART" id="SM00563">
    <property type="entry name" value="PlsC"/>
    <property type="match status" value="1"/>
</dbReference>
<dbReference type="EMBL" id="JAWIIV010000002">
    <property type="protein sequence ID" value="MEC4718095.1"/>
    <property type="molecule type" value="Genomic_DNA"/>
</dbReference>
<dbReference type="Pfam" id="PF01553">
    <property type="entry name" value="Acyltransferase"/>
    <property type="match status" value="1"/>
</dbReference>
<keyword evidence="3 6" id="KW-0012">Acyltransferase</keyword>
<organism evidence="6 7">
    <name type="scientific">Noviherbaspirillum album</name>
    <dbReference type="NCBI Taxonomy" id="3080276"/>
    <lineage>
        <taxon>Bacteria</taxon>
        <taxon>Pseudomonadati</taxon>
        <taxon>Pseudomonadota</taxon>
        <taxon>Betaproteobacteria</taxon>
        <taxon>Burkholderiales</taxon>
        <taxon>Oxalobacteraceae</taxon>
        <taxon>Noviherbaspirillum</taxon>
    </lineage>
</organism>
<dbReference type="SUPFAM" id="SSF69593">
    <property type="entry name" value="Glycerol-3-phosphate (1)-acyltransferase"/>
    <property type="match status" value="1"/>
</dbReference>
<comment type="caution">
    <text evidence="6">The sequence shown here is derived from an EMBL/GenBank/DDBJ whole genome shotgun (WGS) entry which is preliminary data.</text>
</comment>
<evidence type="ECO:0000256" key="4">
    <source>
        <dbReference type="SAM" id="Phobius"/>
    </source>
</evidence>
<evidence type="ECO:0000259" key="5">
    <source>
        <dbReference type="SMART" id="SM00563"/>
    </source>
</evidence>
<evidence type="ECO:0000256" key="1">
    <source>
        <dbReference type="ARBA" id="ARBA00005189"/>
    </source>
</evidence>
<name>A0ABU6J3I7_9BURK</name>
<dbReference type="PANTHER" id="PTHR10434">
    <property type="entry name" value="1-ACYL-SN-GLYCEROL-3-PHOSPHATE ACYLTRANSFERASE"/>
    <property type="match status" value="1"/>
</dbReference>
<evidence type="ECO:0000313" key="7">
    <source>
        <dbReference type="Proteomes" id="UP001352263"/>
    </source>
</evidence>
<sequence length="262" mass="28051">MNGLNTVNLAGKALSLRIVNLTRRIAGAAYGIYAWAIFVTLALPACLLIVLARQVAVRRRIARTAARLVFWSTRIPLSINGLDRLPAGPHILVVNHTSFLDAIVLTALLPSSPGYAFTARQQFRKQGLLWPVLGALGLLLLRAGDARHLSSNIEKIIGALKSGENVVMFPEGEFTPIAGLRRFHSGAFVAAAKAEVPVVIGALGGARTILRSGSWMPRRAPVAVDIGPVVHAAGMDHVTIAAMREEARRLMLPMTGEPDLNA</sequence>
<feature type="transmembrane region" description="Helical" evidence="4">
    <location>
        <begin position="32"/>
        <end position="52"/>
    </location>
</feature>
<evidence type="ECO:0000256" key="3">
    <source>
        <dbReference type="ARBA" id="ARBA00023315"/>
    </source>
</evidence>
<reference evidence="6 7" key="1">
    <citation type="submission" date="2023-10" db="EMBL/GenBank/DDBJ databases">
        <title>Noviherbaspirillum sp. CPCC 100848 genome assembly.</title>
        <authorList>
            <person name="Li X.Y."/>
            <person name="Fang X.M."/>
        </authorList>
    </citation>
    <scope>NUCLEOTIDE SEQUENCE [LARGE SCALE GENOMIC DNA]</scope>
    <source>
        <strain evidence="6 7">CPCC 100848</strain>
    </source>
</reference>
<proteinExistence type="predicted"/>